<comment type="caution">
    <text evidence="1">The sequence shown here is derived from an EMBL/GenBank/DDBJ whole genome shotgun (WGS) entry which is preliminary data.</text>
</comment>
<dbReference type="GO" id="GO:0006357">
    <property type="term" value="P:regulation of transcription by RNA polymerase II"/>
    <property type="evidence" value="ECO:0007669"/>
    <property type="project" value="InterPro"/>
</dbReference>
<accession>A0A8J5JZ67</accession>
<sequence length="560" mass="62448">VEHCKMPKIKKSLSSTLNALVNVYNDFTTDGQVLLCKYCEVVVSSSKKFQVQQHIQTAKHAIKKEAKTSTKQQALLTTTLALVSADIPLNKLNNKELVSFLEKYTDQKVPSESTLRKNYVPDLYNETLDRLREKVGDNSIWVSLDETTDVDARCVANFVFGILGPEEERDKSYLLNLKVLDKVNHSPMAAFFTDSLGLLWVDGIKYDRVLLVCTDAAPYMVKCMAELEILFPKMIHVTCLAHGLHRVAELARAVMPDVNKVFLKAPSRKERFQQIAGTVPLPPSPVVTRWGTWIEAALYYADNFETVKCVVESFDPTASVHMKEAQNKKGLTLKSGMNVVQGAVDSLSHLEKKDYFENVSQVLAKNKGYNRLKKIIGIAVECSQMAVGSPGEGISHLQLDLMVAARDRQRRISHLTVHGPVAEEFVMQLQVIHRRILGYRVWKRGSVGADVLPKMLLAAALTTSSMTWCLHPSLNSCFSSSASRWTTAPWTRPVLDDVVSKHSALTFEAQLQSSIARAVARAWVRPVPSFTGKTASSFPSSWPRPEMKMACRCSSSPTTF</sequence>
<dbReference type="Proteomes" id="UP000747542">
    <property type="component" value="Unassembled WGS sequence"/>
</dbReference>
<dbReference type="GO" id="GO:0003690">
    <property type="term" value="F:double-stranded DNA binding"/>
    <property type="evidence" value="ECO:0007669"/>
    <property type="project" value="InterPro"/>
</dbReference>
<dbReference type="InterPro" id="IPR012337">
    <property type="entry name" value="RNaseH-like_sf"/>
</dbReference>
<dbReference type="GO" id="GO:0005634">
    <property type="term" value="C:nucleus"/>
    <property type="evidence" value="ECO:0007669"/>
    <property type="project" value="InterPro"/>
</dbReference>
<dbReference type="PANTHER" id="PTHR32344">
    <property type="entry name" value="U1-TYPE DOMAIN-CONTAINING PROTEIN"/>
    <property type="match status" value="1"/>
</dbReference>
<name>A0A8J5JZ67_HOMAM</name>
<feature type="non-terminal residue" evidence="1">
    <location>
        <position position="560"/>
    </location>
</feature>
<organism evidence="1 2">
    <name type="scientific">Homarus americanus</name>
    <name type="common">American lobster</name>
    <dbReference type="NCBI Taxonomy" id="6706"/>
    <lineage>
        <taxon>Eukaryota</taxon>
        <taxon>Metazoa</taxon>
        <taxon>Ecdysozoa</taxon>
        <taxon>Arthropoda</taxon>
        <taxon>Crustacea</taxon>
        <taxon>Multicrustacea</taxon>
        <taxon>Malacostraca</taxon>
        <taxon>Eumalacostraca</taxon>
        <taxon>Eucarida</taxon>
        <taxon>Decapoda</taxon>
        <taxon>Pleocyemata</taxon>
        <taxon>Astacidea</taxon>
        <taxon>Nephropoidea</taxon>
        <taxon>Nephropidae</taxon>
        <taxon>Homarus</taxon>
    </lineage>
</organism>
<reference evidence="1" key="1">
    <citation type="journal article" date="2021" name="Sci. Adv.">
        <title>The American lobster genome reveals insights on longevity, neural, and immune adaptations.</title>
        <authorList>
            <person name="Polinski J.M."/>
            <person name="Zimin A.V."/>
            <person name="Clark K.F."/>
            <person name="Kohn A.B."/>
            <person name="Sadowski N."/>
            <person name="Timp W."/>
            <person name="Ptitsyn A."/>
            <person name="Khanna P."/>
            <person name="Romanova D.Y."/>
            <person name="Williams P."/>
            <person name="Greenwood S.J."/>
            <person name="Moroz L.L."/>
            <person name="Walt D.R."/>
            <person name="Bodnar A.G."/>
        </authorList>
    </citation>
    <scope>NUCLEOTIDE SEQUENCE</scope>
    <source>
        <strain evidence="1">GMGI-L3</strain>
    </source>
</reference>
<evidence type="ECO:0000313" key="2">
    <source>
        <dbReference type="Proteomes" id="UP000747542"/>
    </source>
</evidence>
<dbReference type="InterPro" id="IPR033375">
    <property type="entry name" value="Cggbp1"/>
</dbReference>
<proteinExistence type="predicted"/>
<keyword evidence="2" id="KW-1185">Reference proteome</keyword>
<dbReference type="AlphaFoldDB" id="A0A8J5JZ67"/>
<protein>
    <submittedName>
        <fullName evidence="1">CGG triplet repeat-binding protein 1-like 9</fullName>
    </submittedName>
</protein>
<evidence type="ECO:0000313" key="1">
    <source>
        <dbReference type="EMBL" id="KAG7167297.1"/>
    </source>
</evidence>
<dbReference type="PANTHER" id="PTHR32344:SF1">
    <property type="entry name" value="U1-TYPE DOMAIN-CONTAINING PROTEIN"/>
    <property type="match status" value="1"/>
</dbReference>
<gene>
    <name evidence="1" type="primary">Cggbp1-L9</name>
    <name evidence="1" type="ORF">Hamer_G017209</name>
</gene>
<dbReference type="SUPFAM" id="SSF53098">
    <property type="entry name" value="Ribonuclease H-like"/>
    <property type="match status" value="1"/>
</dbReference>
<dbReference type="EMBL" id="JAHLQT010021820">
    <property type="protein sequence ID" value="KAG7167297.1"/>
    <property type="molecule type" value="Genomic_DNA"/>
</dbReference>